<dbReference type="OrthoDB" id="10068084at2759"/>
<keyword evidence="4" id="KW-1185">Reference proteome</keyword>
<dbReference type="AlphaFoldDB" id="A0A6S7IXY7"/>
<evidence type="ECO:0000313" key="3">
    <source>
        <dbReference type="EMBL" id="CAB4022110.1"/>
    </source>
</evidence>
<protein>
    <submittedName>
        <fullName evidence="3">Uncharacterized protein</fullName>
    </submittedName>
</protein>
<keyword evidence="1" id="KW-0175">Coiled coil</keyword>
<feature type="coiled-coil region" evidence="1">
    <location>
        <begin position="80"/>
        <end position="124"/>
    </location>
</feature>
<evidence type="ECO:0000256" key="2">
    <source>
        <dbReference type="SAM" id="MobiDB-lite"/>
    </source>
</evidence>
<evidence type="ECO:0000313" key="4">
    <source>
        <dbReference type="Proteomes" id="UP001152795"/>
    </source>
</evidence>
<comment type="caution">
    <text evidence="3">The sequence shown here is derived from an EMBL/GenBank/DDBJ whole genome shotgun (WGS) entry which is preliminary data.</text>
</comment>
<evidence type="ECO:0000256" key="1">
    <source>
        <dbReference type="SAM" id="Coils"/>
    </source>
</evidence>
<organism evidence="3 4">
    <name type="scientific">Paramuricea clavata</name>
    <name type="common">Red gorgonian</name>
    <name type="synonym">Violescent sea-whip</name>
    <dbReference type="NCBI Taxonomy" id="317549"/>
    <lineage>
        <taxon>Eukaryota</taxon>
        <taxon>Metazoa</taxon>
        <taxon>Cnidaria</taxon>
        <taxon>Anthozoa</taxon>
        <taxon>Octocorallia</taxon>
        <taxon>Malacalcyonacea</taxon>
        <taxon>Plexauridae</taxon>
        <taxon>Paramuricea</taxon>
    </lineage>
</organism>
<accession>A0A6S7IXY7</accession>
<feature type="region of interest" description="Disordered" evidence="2">
    <location>
        <begin position="320"/>
        <end position="354"/>
    </location>
</feature>
<name>A0A6S7IXY7_PARCT</name>
<proteinExistence type="predicted"/>
<feature type="region of interest" description="Disordered" evidence="2">
    <location>
        <begin position="263"/>
        <end position="303"/>
    </location>
</feature>
<reference evidence="3" key="1">
    <citation type="submission" date="2020-04" db="EMBL/GenBank/DDBJ databases">
        <authorList>
            <person name="Alioto T."/>
            <person name="Alioto T."/>
            <person name="Gomez Garrido J."/>
        </authorList>
    </citation>
    <scope>NUCLEOTIDE SEQUENCE</scope>
    <source>
        <strain evidence="3">A484AB</strain>
    </source>
</reference>
<dbReference type="Proteomes" id="UP001152795">
    <property type="component" value="Unassembled WGS sequence"/>
</dbReference>
<dbReference type="EMBL" id="CACRXK020011811">
    <property type="protein sequence ID" value="CAB4022110.1"/>
    <property type="molecule type" value="Genomic_DNA"/>
</dbReference>
<sequence>MDEEVMIELQSCILGLNITNLKDFGIKRKWLTVETTEGKGKFELIKTICTAFEDEASECKENGFLDLVEKIKSLLYEQTLDKSNEDTEKAEKNKQELVELETQYEQLSKAQEELKQKMQLLELALTCRINQPKSPKPKQVPVVKLNCLVLMQVFFEGSLRYKEKSATELYQLLANISQSPKEDPQSFLIRALTTRQKIVFASQESDSKIKYDEELVQGLFLHAVETGLADETIRAKIRPLLKNPSVADEDLIEAMSLAMSAESERANKFTQGKPVRPSTKISKVEAGASGEPKENNPSNQRENQILATLKAIQSELNTVQSEVASLQKKVDDKDYPSNHPAEGAARSVSEETLE</sequence>
<gene>
    <name evidence="3" type="ORF">PACLA_8A061790</name>
</gene>